<dbReference type="GO" id="GO:0015171">
    <property type="term" value="F:amino acid transmembrane transporter activity"/>
    <property type="evidence" value="ECO:0007669"/>
    <property type="project" value="TreeGrafter"/>
</dbReference>
<dbReference type="EMBL" id="NEXV01000682">
    <property type="protein sequence ID" value="PIG79437.1"/>
    <property type="molecule type" value="Genomic_DNA"/>
</dbReference>
<feature type="transmembrane region" description="Helical" evidence="8">
    <location>
        <begin position="29"/>
        <end position="50"/>
    </location>
</feature>
<evidence type="ECO:0000313" key="10">
    <source>
        <dbReference type="EMBL" id="PIG79437.1"/>
    </source>
</evidence>
<dbReference type="PANTHER" id="PTHR43341:SF39">
    <property type="entry name" value="AMINO ACID TRANSPORTER (EUROFUNG)-RELATED"/>
    <property type="match status" value="1"/>
</dbReference>
<dbReference type="Gene3D" id="2.60.40.420">
    <property type="entry name" value="Cupredoxins - blue copper proteins"/>
    <property type="match status" value="1"/>
</dbReference>
<dbReference type="PANTHER" id="PTHR43341">
    <property type="entry name" value="AMINO ACID PERMEASE"/>
    <property type="match status" value="1"/>
</dbReference>
<evidence type="ECO:0000256" key="5">
    <source>
        <dbReference type="ARBA" id="ARBA00022989"/>
    </source>
</evidence>
<feature type="region of interest" description="Disordered" evidence="7">
    <location>
        <begin position="323"/>
        <end position="350"/>
    </location>
</feature>
<gene>
    <name evidence="10" type="ORF">AARAC_010760</name>
</gene>
<feature type="transmembrane region" description="Helical" evidence="8">
    <location>
        <begin position="843"/>
        <end position="870"/>
    </location>
</feature>
<evidence type="ECO:0000256" key="3">
    <source>
        <dbReference type="ARBA" id="ARBA00022692"/>
    </source>
</evidence>
<evidence type="ECO:0000256" key="8">
    <source>
        <dbReference type="SAM" id="Phobius"/>
    </source>
</evidence>
<feature type="transmembrane region" description="Helical" evidence="8">
    <location>
        <begin position="918"/>
        <end position="940"/>
    </location>
</feature>
<feature type="transmembrane region" description="Helical" evidence="8">
    <location>
        <begin position="488"/>
        <end position="507"/>
    </location>
</feature>
<evidence type="ECO:0000256" key="6">
    <source>
        <dbReference type="ARBA" id="ARBA00023136"/>
    </source>
</evidence>
<protein>
    <submittedName>
        <fullName evidence="10">Proline permease</fullName>
    </submittedName>
</protein>
<feature type="transmembrane region" description="Helical" evidence="8">
    <location>
        <begin position="270"/>
        <end position="296"/>
    </location>
</feature>
<feature type="domain" description="Amino acid permease/ SLC12A" evidence="9">
    <location>
        <begin position="486"/>
        <end position="948"/>
    </location>
</feature>
<dbReference type="CDD" id="cd00920">
    <property type="entry name" value="Cupredoxin"/>
    <property type="match status" value="1"/>
</dbReference>
<dbReference type="FunFam" id="1.20.1740.10:FF:000006">
    <property type="entry name" value="General amino acid permease"/>
    <property type="match status" value="1"/>
</dbReference>
<keyword evidence="6 8" id="KW-0472">Membrane</keyword>
<dbReference type="InterPro" id="IPR050524">
    <property type="entry name" value="APC_YAT"/>
</dbReference>
<comment type="subcellular location">
    <subcellularLocation>
        <location evidence="1">Membrane</location>
        <topology evidence="1">Multi-pass membrane protein</topology>
    </subcellularLocation>
</comment>
<accession>A0A2G7FFP0</accession>
<keyword evidence="5 8" id="KW-1133">Transmembrane helix</keyword>
<dbReference type="Proteomes" id="UP000231358">
    <property type="component" value="Unassembled WGS sequence"/>
</dbReference>
<evidence type="ECO:0000256" key="4">
    <source>
        <dbReference type="ARBA" id="ARBA00022970"/>
    </source>
</evidence>
<dbReference type="InterPro" id="IPR004841">
    <property type="entry name" value="AA-permease/SLC12A_dom"/>
</dbReference>
<evidence type="ECO:0000256" key="2">
    <source>
        <dbReference type="ARBA" id="ARBA00022448"/>
    </source>
</evidence>
<evidence type="ECO:0000259" key="9">
    <source>
        <dbReference type="Pfam" id="PF00324"/>
    </source>
</evidence>
<comment type="caution">
    <text evidence="10">The sequence shown here is derived from an EMBL/GenBank/DDBJ whole genome shotgun (WGS) entry which is preliminary data.</text>
</comment>
<feature type="transmembrane region" description="Helical" evidence="8">
    <location>
        <begin position="564"/>
        <end position="589"/>
    </location>
</feature>
<keyword evidence="4" id="KW-0029">Amino-acid transport</keyword>
<dbReference type="Gene3D" id="1.20.1740.10">
    <property type="entry name" value="Amino acid/polyamine transporter I"/>
    <property type="match status" value="1"/>
</dbReference>
<evidence type="ECO:0000313" key="11">
    <source>
        <dbReference type="Proteomes" id="UP000231358"/>
    </source>
</evidence>
<feature type="transmembrane region" description="Helical" evidence="8">
    <location>
        <begin position="595"/>
        <end position="617"/>
    </location>
</feature>
<feature type="transmembrane region" description="Helical" evidence="8">
    <location>
        <begin position="519"/>
        <end position="543"/>
    </location>
</feature>
<feature type="transmembrane region" description="Helical" evidence="8">
    <location>
        <begin position="70"/>
        <end position="90"/>
    </location>
</feature>
<dbReference type="Pfam" id="PF00324">
    <property type="entry name" value="AA_permease"/>
    <property type="match status" value="1"/>
</dbReference>
<reference evidence="10 11" key="1">
    <citation type="submission" date="2017-05" db="EMBL/GenBank/DDBJ databases">
        <title>Genome sequence for an aflatoxigenic pathogen of Argentinian peanut, Aspergillus arachidicola.</title>
        <authorList>
            <person name="Moore G."/>
            <person name="Beltz S.B."/>
            <person name="Mack B.M."/>
        </authorList>
    </citation>
    <scope>NUCLEOTIDE SEQUENCE [LARGE SCALE GENOMIC DNA]</scope>
    <source>
        <strain evidence="10 11">CBS 117610</strain>
    </source>
</reference>
<dbReference type="AlphaFoldDB" id="A0A2G7FFP0"/>
<feature type="transmembrane region" description="Helical" evidence="8">
    <location>
        <begin position="818"/>
        <end position="837"/>
    </location>
</feature>
<feature type="transmembrane region" description="Helical" evidence="8">
    <location>
        <begin position="675"/>
        <end position="695"/>
    </location>
</feature>
<dbReference type="InterPro" id="IPR008972">
    <property type="entry name" value="Cupredoxin"/>
</dbReference>
<feature type="region of interest" description="Disordered" evidence="7">
    <location>
        <begin position="246"/>
        <end position="268"/>
    </location>
</feature>
<feature type="transmembrane region" description="Helical" evidence="8">
    <location>
        <begin position="891"/>
        <end position="912"/>
    </location>
</feature>
<keyword evidence="3 8" id="KW-0812">Transmembrane</keyword>
<keyword evidence="2" id="KW-0813">Transport</keyword>
<sequence>GGWFGVMAGIAATLHLRSKLPPFVRPPTLQGLSSFHCPAGSFSLLLIVLLCQLERMKSSPFHRQMSKMSLIHLMSWLLITIDYLLLGVSAQTTTREANATATETSKGAATHTIQVGPRSDPHQYVPHSVNASVGDIIVFEFYPRNHTVVRADYDAPCVPAQTSGPVFYSGHFTKFNEENGQMIGPPPTWSLVVNDTKPTFFYCTAIGSCNENGMVGVINPTANMTWEHQNKKAINYPYQLEPWEHIPAEGESPNSSATSSPSPSSSGSHLSGGAIAGIVVGAVAFIGLLVAFFFVMGRNQVYKKWMTSQDGTTERTARWALFNSQGERKSDFDSTQPPGDQATYMPSPDLTNRTYVSGQGQYGWDQSMFQPMPQSPPPRNVAPTELEAPDSVAHYRTDGRTYRYHYQLLFFIPARQHDFTASHLIVLHLNSGCPPRLFPSFPESKFIGNMDKKSVIDDHQVSKEETGNGTIIQPRETQRGLSSRQVQLMAIGGSIGTGLFVGIGSYLRDTGPLSVFLGYMFYGLLFVWPVNLCVGEMCAYLPIRGSIFELAARYIDPAFGFAMGWVYFYGGLMLVCTEYSAVATVMQYWTTSVNPAAWVAMALVVCFLLNIVAVKWYGESEFIMASTKILLLIGLVMLTFITMVGGNPKHDVYGFRNWTHGVMYEYYTDGATGRFLGLFSVMVYAAFSVAGPDLPALAAGEIQNPRWTIPRVVKMTFYRIVGFYVVGVLAVGIICSPQDPRLLSAIDSGAAGANASPWVIGIQNLDIHGLPDLINVLILFSGWSCGNAYVYSSSRTLYSLARDGQAPKFLLKCNSAGVPIYCVITVSLLSCISFLVADTSAVTVLYWFIDLTTCALIITYTSMACIFLGWYRALKAQGIDRKTALPWVAPFQPYFAIGAVTIGSSITLFNGFNVFSPFSVQGFITSYFGLAFFVVMFLFWKLYHKTEFVDPATADIYSGKAEIDAECRIWEDGGFEERRKAELAQMHWARRMWEKMW</sequence>
<evidence type="ECO:0000256" key="1">
    <source>
        <dbReference type="ARBA" id="ARBA00004141"/>
    </source>
</evidence>
<feature type="transmembrane region" description="Helical" evidence="8">
    <location>
        <begin position="773"/>
        <end position="792"/>
    </location>
</feature>
<name>A0A2G7FFP0_9EURO</name>
<proteinExistence type="predicted"/>
<feature type="non-terminal residue" evidence="10">
    <location>
        <position position="1"/>
    </location>
</feature>
<keyword evidence="11" id="KW-1185">Reference proteome</keyword>
<evidence type="ECO:0000256" key="7">
    <source>
        <dbReference type="SAM" id="MobiDB-lite"/>
    </source>
</evidence>
<dbReference type="GO" id="GO:0016020">
    <property type="term" value="C:membrane"/>
    <property type="evidence" value="ECO:0007669"/>
    <property type="project" value="UniProtKB-SubCell"/>
</dbReference>
<feature type="compositionally biased region" description="Low complexity" evidence="7">
    <location>
        <begin position="250"/>
        <end position="268"/>
    </location>
</feature>
<feature type="transmembrane region" description="Helical" evidence="8">
    <location>
        <begin position="629"/>
        <end position="646"/>
    </location>
</feature>
<organism evidence="10 11">
    <name type="scientific">Aspergillus arachidicola</name>
    <dbReference type="NCBI Taxonomy" id="656916"/>
    <lineage>
        <taxon>Eukaryota</taxon>
        <taxon>Fungi</taxon>
        <taxon>Dikarya</taxon>
        <taxon>Ascomycota</taxon>
        <taxon>Pezizomycotina</taxon>
        <taxon>Eurotiomycetes</taxon>
        <taxon>Eurotiomycetidae</taxon>
        <taxon>Eurotiales</taxon>
        <taxon>Aspergillaceae</taxon>
        <taxon>Aspergillus</taxon>
        <taxon>Aspergillus subgen. Circumdati</taxon>
    </lineage>
</organism>
<feature type="transmembrane region" description="Helical" evidence="8">
    <location>
        <begin position="716"/>
        <end position="734"/>
    </location>
</feature>
<dbReference type="STRING" id="656916.A0A2G7FFP0"/>
<dbReference type="SUPFAM" id="SSF49503">
    <property type="entry name" value="Cupredoxins"/>
    <property type="match status" value="1"/>
</dbReference>